<protein>
    <submittedName>
        <fullName evidence="1">Uncharacterized protein</fullName>
    </submittedName>
</protein>
<keyword evidence="2" id="KW-1185">Reference proteome</keyword>
<reference evidence="1 2" key="1">
    <citation type="journal article" date="2018" name="J. Allergy Clin. Immunol.">
        <title>High-quality assembly of Dermatophagoides pteronyssinus genome and transcriptome reveals a wide range of novel allergens.</title>
        <authorList>
            <person name="Liu X.Y."/>
            <person name="Yang K.Y."/>
            <person name="Wang M.Q."/>
            <person name="Kwok J.S."/>
            <person name="Zeng X."/>
            <person name="Yang Z."/>
            <person name="Xiao X.J."/>
            <person name="Lau C.P."/>
            <person name="Li Y."/>
            <person name="Huang Z.M."/>
            <person name="Ba J.G."/>
            <person name="Yim A.K."/>
            <person name="Ouyang C.Y."/>
            <person name="Ngai S.M."/>
            <person name="Chan T.F."/>
            <person name="Leung E.L."/>
            <person name="Liu L."/>
            <person name="Liu Z.G."/>
            <person name="Tsui S.K."/>
        </authorList>
    </citation>
    <scope>NUCLEOTIDE SEQUENCE [LARGE SCALE GENOMIC DNA]</scope>
    <source>
        <strain evidence="1">Derp</strain>
    </source>
</reference>
<gene>
    <name evidence="1" type="ORF">DERP_010852</name>
</gene>
<comment type="caution">
    <text evidence="1">The sequence shown here is derived from an EMBL/GenBank/DDBJ whole genome shotgun (WGS) entry which is preliminary data.</text>
</comment>
<dbReference type="Proteomes" id="UP000887458">
    <property type="component" value="Unassembled WGS sequence"/>
</dbReference>
<dbReference type="EMBL" id="NJHN03000011">
    <property type="protein sequence ID" value="KAH9426285.1"/>
    <property type="molecule type" value="Genomic_DNA"/>
</dbReference>
<proteinExistence type="predicted"/>
<organism evidence="1 2">
    <name type="scientific">Dermatophagoides pteronyssinus</name>
    <name type="common">European house dust mite</name>
    <dbReference type="NCBI Taxonomy" id="6956"/>
    <lineage>
        <taxon>Eukaryota</taxon>
        <taxon>Metazoa</taxon>
        <taxon>Ecdysozoa</taxon>
        <taxon>Arthropoda</taxon>
        <taxon>Chelicerata</taxon>
        <taxon>Arachnida</taxon>
        <taxon>Acari</taxon>
        <taxon>Acariformes</taxon>
        <taxon>Sarcoptiformes</taxon>
        <taxon>Astigmata</taxon>
        <taxon>Psoroptidia</taxon>
        <taxon>Analgoidea</taxon>
        <taxon>Pyroglyphidae</taxon>
        <taxon>Dermatophagoidinae</taxon>
        <taxon>Dermatophagoides</taxon>
    </lineage>
</organism>
<evidence type="ECO:0000313" key="1">
    <source>
        <dbReference type="EMBL" id="KAH9426285.1"/>
    </source>
</evidence>
<reference evidence="1 2" key="2">
    <citation type="journal article" date="2022" name="Mol. Biol. Evol.">
        <title>Comparative Genomics Reveals Insights into the Divergent Evolution of Astigmatic Mites and Household Pest Adaptations.</title>
        <authorList>
            <person name="Xiong Q."/>
            <person name="Wan A.T."/>
            <person name="Liu X."/>
            <person name="Fung C.S."/>
            <person name="Xiao X."/>
            <person name="Malainual N."/>
            <person name="Hou J."/>
            <person name="Wang L."/>
            <person name="Wang M."/>
            <person name="Yang K.Y."/>
            <person name="Cui Y."/>
            <person name="Leung E.L."/>
            <person name="Nong W."/>
            <person name="Shin S.K."/>
            <person name="Au S.W."/>
            <person name="Jeong K.Y."/>
            <person name="Chew F.T."/>
            <person name="Hui J.H."/>
            <person name="Leung T.F."/>
            <person name="Tungtrongchitr A."/>
            <person name="Zhong N."/>
            <person name="Liu Z."/>
            <person name="Tsui S.K."/>
        </authorList>
    </citation>
    <scope>NUCLEOTIDE SEQUENCE [LARGE SCALE GENOMIC DNA]</scope>
    <source>
        <strain evidence="1">Derp</strain>
    </source>
</reference>
<name>A0ABQ8JUY8_DERPT</name>
<accession>A0ABQ8JUY8</accession>
<evidence type="ECO:0000313" key="2">
    <source>
        <dbReference type="Proteomes" id="UP000887458"/>
    </source>
</evidence>
<sequence length="83" mass="9097">MNGLPKYIASVKPLLPPCIMAASTIDKIVVCGTYLSPHILSANSYSSCNFPFDTRYQCLVLANTCTKRFINSTLPDPIEPSDK</sequence>